<dbReference type="InterPro" id="IPR050563">
    <property type="entry name" value="4-hydroxybenzoyl-CoA_TE"/>
</dbReference>
<proteinExistence type="inferred from homology"/>
<evidence type="ECO:0000256" key="1">
    <source>
        <dbReference type="ARBA" id="ARBA00005953"/>
    </source>
</evidence>
<evidence type="ECO:0000313" key="3">
    <source>
        <dbReference type="EMBL" id="ANF52478.1"/>
    </source>
</evidence>
<dbReference type="PANTHER" id="PTHR31793:SF27">
    <property type="entry name" value="NOVEL THIOESTERASE SUPERFAMILY DOMAIN AND SAPOSIN A-TYPE DOMAIN CONTAINING PROTEIN (0610012H03RIK)"/>
    <property type="match status" value="1"/>
</dbReference>
<dbReference type="PANTHER" id="PTHR31793">
    <property type="entry name" value="4-HYDROXYBENZOYL-COA THIOESTERASE FAMILY MEMBER"/>
    <property type="match status" value="1"/>
</dbReference>
<dbReference type="EMBL" id="CP015199">
    <property type="protein sequence ID" value="ANF52478.1"/>
    <property type="molecule type" value="Genomic_DNA"/>
</dbReference>
<evidence type="ECO:0000313" key="4">
    <source>
        <dbReference type="Proteomes" id="UP000077824"/>
    </source>
</evidence>
<dbReference type="AlphaFoldDB" id="A0A172XZN8"/>
<dbReference type="OrthoDB" id="9799036at2"/>
<gene>
    <name evidence="3" type="ORF">A0O34_19000</name>
</gene>
<keyword evidence="2" id="KW-0378">Hydrolase</keyword>
<dbReference type="Gene3D" id="3.10.129.10">
    <property type="entry name" value="Hotdog Thioesterase"/>
    <property type="match status" value="1"/>
</dbReference>
<dbReference type="KEGG" id="chh:A0O34_19000"/>
<dbReference type="RefSeq" id="WP_066758311.1">
    <property type="nucleotide sequence ID" value="NZ_CP015199.1"/>
</dbReference>
<dbReference type="STRING" id="1685010.A0O34_19000"/>
<dbReference type="Proteomes" id="UP000077824">
    <property type="component" value="Chromosome"/>
</dbReference>
<comment type="similarity">
    <text evidence="1">Belongs to the 4-hydroxybenzoyl-CoA thioesterase family.</text>
</comment>
<dbReference type="Pfam" id="PF13279">
    <property type="entry name" value="4HBT_2"/>
    <property type="match status" value="1"/>
</dbReference>
<reference evidence="3 4" key="1">
    <citation type="submission" date="2016-04" db="EMBL/GenBank/DDBJ databases">
        <title>Complete Genome Sequence of Chryseobacterium sp. IHBB 10212.</title>
        <authorList>
            <person name="Pal M."/>
            <person name="Swarnkar M.K."/>
            <person name="Kaushal K."/>
            <person name="Chhibber S."/>
            <person name="Singh A.K."/>
            <person name="Gulati A."/>
        </authorList>
    </citation>
    <scope>NUCLEOTIDE SEQUENCE [LARGE SCALE GENOMIC DNA]</scope>
    <source>
        <strain evidence="3 4">IHBB 10212</strain>
    </source>
</reference>
<sequence length="137" mass="15724">MKYSKEYTVKDEHIDVQGIMDGLYYPFYMEYCRHSFIDEVLGFNLETEAKNGVNMVLSEYTINFLRSLKKDDVITVTCELHRDKNNIPKLHFKQSIILNNKVVTKAVFSGTCVPATGGRPFIPETLKTIIENAPVLE</sequence>
<keyword evidence="4" id="KW-1185">Reference proteome</keyword>
<name>A0A172XZN8_9FLAO</name>
<dbReference type="GO" id="GO:0047617">
    <property type="term" value="F:fatty acyl-CoA hydrolase activity"/>
    <property type="evidence" value="ECO:0007669"/>
    <property type="project" value="TreeGrafter"/>
</dbReference>
<accession>A0A172XZN8</accession>
<dbReference type="InterPro" id="IPR029069">
    <property type="entry name" value="HotDog_dom_sf"/>
</dbReference>
<protein>
    <submittedName>
        <fullName evidence="3">Thioesterase</fullName>
    </submittedName>
</protein>
<dbReference type="SUPFAM" id="SSF54637">
    <property type="entry name" value="Thioesterase/thiol ester dehydrase-isomerase"/>
    <property type="match status" value="1"/>
</dbReference>
<organism evidence="3 4">
    <name type="scientific">Chryseobacterium glaciei</name>
    <dbReference type="NCBI Taxonomy" id="1685010"/>
    <lineage>
        <taxon>Bacteria</taxon>
        <taxon>Pseudomonadati</taxon>
        <taxon>Bacteroidota</taxon>
        <taxon>Flavobacteriia</taxon>
        <taxon>Flavobacteriales</taxon>
        <taxon>Weeksellaceae</taxon>
        <taxon>Chryseobacterium group</taxon>
        <taxon>Chryseobacterium</taxon>
    </lineage>
</organism>
<evidence type="ECO:0000256" key="2">
    <source>
        <dbReference type="ARBA" id="ARBA00022801"/>
    </source>
</evidence>
<dbReference type="CDD" id="cd00586">
    <property type="entry name" value="4HBT"/>
    <property type="match status" value="1"/>
</dbReference>